<organism evidence="2 3">
    <name type="scientific">Roseofilum casamattae BLCC-M143</name>
    <dbReference type="NCBI Taxonomy" id="3022442"/>
    <lineage>
        <taxon>Bacteria</taxon>
        <taxon>Bacillati</taxon>
        <taxon>Cyanobacteriota</taxon>
        <taxon>Cyanophyceae</taxon>
        <taxon>Desertifilales</taxon>
        <taxon>Desertifilaceae</taxon>
        <taxon>Roseofilum</taxon>
        <taxon>Roseofilum casamattae</taxon>
    </lineage>
</organism>
<dbReference type="RefSeq" id="WP_283759011.1">
    <property type="nucleotide sequence ID" value="NZ_JAQOSQ010000014.1"/>
</dbReference>
<evidence type="ECO:0000256" key="1">
    <source>
        <dbReference type="SAM" id="MobiDB-lite"/>
    </source>
</evidence>
<reference evidence="2 3" key="1">
    <citation type="submission" date="2023-01" db="EMBL/GenBank/DDBJ databases">
        <title>Novel diversity within Roseofilum (Cyanobacteria; Desertifilaceae) from marine benthic mats with descriptions of four novel species.</title>
        <authorList>
            <person name="Wang Y."/>
            <person name="Berthold D.E."/>
            <person name="Hu J."/>
            <person name="Lefler F.W."/>
            <person name="Laughinghouse H.D. IV."/>
        </authorList>
    </citation>
    <scope>NUCLEOTIDE SEQUENCE [LARGE SCALE GENOMIC DNA]</scope>
    <source>
        <strain evidence="2 3">BLCC-M143</strain>
    </source>
</reference>
<keyword evidence="3" id="KW-1185">Reference proteome</keyword>
<proteinExistence type="predicted"/>
<dbReference type="EMBL" id="JAQOSQ010000014">
    <property type="protein sequence ID" value="MDJ1184358.1"/>
    <property type="molecule type" value="Genomic_DNA"/>
</dbReference>
<evidence type="ECO:0000313" key="3">
    <source>
        <dbReference type="Proteomes" id="UP001232992"/>
    </source>
</evidence>
<accession>A0ABT7C1G9</accession>
<protein>
    <recommendedName>
        <fullName evidence="4">Nif11-like leader peptide family natural product</fullName>
    </recommendedName>
</protein>
<comment type="caution">
    <text evidence="2">The sequence shown here is derived from an EMBL/GenBank/DDBJ whole genome shotgun (WGS) entry which is preliminary data.</text>
</comment>
<feature type="region of interest" description="Disordered" evidence="1">
    <location>
        <begin position="77"/>
        <end position="96"/>
    </location>
</feature>
<gene>
    <name evidence="2" type="ORF">PMH09_14325</name>
</gene>
<evidence type="ECO:0008006" key="4">
    <source>
        <dbReference type="Google" id="ProtNLM"/>
    </source>
</evidence>
<evidence type="ECO:0000313" key="2">
    <source>
        <dbReference type="EMBL" id="MDJ1184358.1"/>
    </source>
</evidence>
<name>A0ABT7C1G9_9CYAN</name>
<dbReference type="Proteomes" id="UP001232992">
    <property type="component" value="Unassembled WGS sequence"/>
</dbReference>
<sequence length="96" mass="10657">MPLESLVEKIAASTEWQEKIENCESEEQAVALVKEAASSLGESITDAEIQQFLEDLSDEEMDDEDLAAAAGGAHTIRRGARRGWRGTTRGARRYFR</sequence>